<feature type="coiled-coil region" evidence="1">
    <location>
        <begin position="618"/>
        <end position="652"/>
    </location>
</feature>
<feature type="compositionally biased region" description="Basic and acidic residues" evidence="2">
    <location>
        <begin position="829"/>
        <end position="847"/>
    </location>
</feature>
<accession>A0AAV7Y142</accession>
<proteinExistence type="predicted"/>
<sequence length="914" mass="103686">MASSPQSASGAASSSGPRPQQSYGALGYTPQGVVSPEADQEALSPFHEFQTHVDELCSKIISIEQRQGDARHQFTVLKERYDHQQQLLLNSQMHLEHLSNLHQGELSACENLQLKVQQSAQIVVSFQHHCKSIKTTIVQGTQAYEDGSKQETQCIENLNCLIEKGKRLQNHDFLERKELLSAIQDQRLKQNNSYAIYSENFSNESLCHQQTVAQLKLEVSQKQPEVHQKNSQLACSKETVQKLKADHKTFTQKINEDKFNLESIAKIQEEKFEKSKTALTQALEDKVSLTDKTRESSLEVKKLTDRILTLEDEQNKCIKRKELCIQNIIAIQCKTREVAKELEKVCLLNKELNVTINDLRVQEQEDSNAGKDEILKMENMVESYKAEASTCAAKFDHEISSARQAINMKQKRCEDLQGLLGVLRHKIKNVNIDLESLKSVSSFMETQLNEKKTEKQNLSSELEQLAAHISDEEKKGQHFDESLQQLQEEVGNELKTLHDKTEEIVLAVKMTQEAIQKKSSDVTVLAQSLEQAENDAKVTEISTAENNALAIKELQTRLENLVQQKELMTIKNQSLTSEQHNDLKFQNDVLTKKEMGIVEASRISEKIQNDSTNQKKNIKILKVEIEAKIRLEEELKKNLIRLEDELLHVSKNADGLKLTHQEKGTVLARRLEELSQLKLKISDLHESHSNALTKSCNEKKELQEKLATTKQKCETLSGDINHLKEEIDSLHKTFALLQKQKENFLKIENDLKKQTRGNNMVIEKKKLELEKLKKSFEKSQKNIRAWKRDAAQHKAEHQKLLKAIASAKAKKKQQCSQAIPSVSSEDGDTTMRSHENTPVKSPGKETTPRSIMKPLSKPPTPLSERKYVSFAASGDDNDLHSTSSTIVLEEDMVNEIEKNPASVRSIVSKMSTGK</sequence>
<feature type="coiled-coil region" evidence="1">
    <location>
        <begin position="544"/>
        <end position="578"/>
    </location>
</feature>
<evidence type="ECO:0000313" key="4">
    <source>
        <dbReference type="Proteomes" id="UP001075354"/>
    </source>
</evidence>
<organism evidence="3 4">
    <name type="scientific">Megalurothrips usitatus</name>
    <name type="common">bean blossom thrips</name>
    <dbReference type="NCBI Taxonomy" id="439358"/>
    <lineage>
        <taxon>Eukaryota</taxon>
        <taxon>Metazoa</taxon>
        <taxon>Ecdysozoa</taxon>
        <taxon>Arthropoda</taxon>
        <taxon>Hexapoda</taxon>
        <taxon>Insecta</taxon>
        <taxon>Pterygota</taxon>
        <taxon>Neoptera</taxon>
        <taxon>Paraneoptera</taxon>
        <taxon>Thysanoptera</taxon>
        <taxon>Terebrantia</taxon>
        <taxon>Thripoidea</taxon>
        <taxon>Thripidae</taxon>
        <taxon>Megalurothrips</taxon>
    </lineage>
</organism>
<feature type="coiled-coil region" evidence="1">
    <location>
        <begin position="441"/>
        <end position="503"/>
    </location>
</feature>
<evidence type="ECO:0000256" key="1">
    <source>
        <dbReference type="SAM" id="Coils"/>
    </source>
</evidence>
<comment type="caution">
    <text evidence="3">The sequence shown here is derived from an EMBL/GenBank/DDBJ whole genome shotgun (WGS) entry which is preliminary data.</text>
</comment>
<dbReference type="Proteomes" id="UP001075354">
    <property type="component" value="Chromosome 2"/>
</dbReference>
<protein>
    <submittedName>
        <fullName evidence="3">Uncharacterized protein</fullName>
    </submittedName>
</protein>
<dbReference type="EMBL" id="JAPTSV010000002">
    <property type="protein sequence ID" value="KAJ1530353.1"/>
    <property type="molecule type" value="Genomic_DNA"/>
</dbReference>
<gene>
    <name evidence="3" type="ORF">ONE63_005266</name>
</gene>
<name>A0AAV7Y142_9NEOP</name>
<feature type="region of interest" description="Disordered" evidence="2">
    <location>
        <begin position="812"/>
        <end position="863"/>
    </location>
</feature>
<feature type="compositionally biased region" description="Low complexity" evidence="2">
    <location>
        <begin position="1"/>
        <end position="17"/>
    </location>
</feature>
<feature type="region of interest" description="Disordered" evidence="2">
    <location>
        <begin position="1"/>
        <end position="31"/>
    </location>
</feature>
<keyword evidence="4" id="KW-1185">Reference proteome</keyword>
<feature type="coiled-coil region" evidence="1">
    <location>
        <begin position="692"/>
        <end position="810"/>
    </location>
</feature>
<evidence type="ECO:0000256" key="2">
    <source>
        <dbReference type="SAM" id="MobiDB-lite"/>
    </source>
</evidence>
<dbReference type="AlphaFoldDB" id="A0AAV7Y142"/>
<reference evidence="3" key="1">
    <citation type="submission" date="2022-12" db="EMBL/GenBank/DDBJ databases">
        <title>Chromosome-level genome assembly of the bean flower thrips Megalurothrips usitatus.</title>
        <authorList>
            <person name="Ma L."/>
            <person name="Liu Q."/>
            <person name="Li H."/>
            <person name="Cai W."/>
        </authorList>
    </citation>
    <scope>NUCLEOTIDE SEQUENCE</scope>
    <source>
        <strain evidence="3">Cailab_2022a</strain>
    </source>
</reference>
<keyword evidence="1" id="KW-0175">Coiled coil</keyword>
<evidence type="ECO:0000313" key="3">
    <source>
        <dbReference type="EMBL" id="KAJ1530353.1"/>
    </source>
</evidence>